<keyword evidence="2" id="KW-1133">Transmembrane helix</keyword>
<evidence type="ECO:0000313" key="4">
    <source>
        <dbReference type="Proteomes" id="UP000078103"/>
    </source>
</evidence>
<keyword evidence="2" id="KW-0472">Membrane</keyword>
<protein>
    <recommendedName>
        <fullName evidence="5">TspB protein</fullName>
    </recommendedName>
</protein>
<evidence type="ECO:0000313" key="3">
    <source>
        <dbReference type="EMBL" id="OAM19943.1"/>
    </source>
</evidence>
<dbReference type="NCBIfam" id="NF041109">
    <property type="entry name" value="VF_TspB_C_term"/>
    <property type="match status" value="1"/>
</dbReference>
<accession>A0A1A9RJQ9</accession>
<feature type="region of interest" description="Disordered" evidence="1">
    <location>
        <begin position="262"/>
        <end position="303"/>
    </location>
</feature>
<organism evidence="3 4">
    <name type="scientific">Eikenella corrodens</name>
    <dbReference type="NCBI Taxonomy" id="539"/>
    <lineage>
        <taxon>Bacteria</taxon>
        <taxon>Pseudomonadati</taxon>
        <taxon>Pseudomonadota</taxon>
        <taxon>Betaproteobacteria</taxon>
        <taxon>Neisseriales</taxon>
        <taxon>Neisseriaceae</taxon>
        <taxon>Eikenella</taxon>
    </lineage>
</organism>
<evidence type="ECO:0000256" key="2">
    <source>
        <dbReference type="SAM" id="Phobius"/>
    </source>
</evidence>
<dbReference type="Pfam" id="PF05616">
    <property type="entry name" value="Neisseria_TspB"/>
    <property type="match status" value="1"/>
</dbReference>
<reference evidence="4" key="1">
    <citation type="submission" date="2016-05" db="EMBL/GenBank/DDBJ databases">
        <title>Draft genome of Corynebacterium afermentans subsp. afermentans LCDC 88199T.</title>
        <authorList>
            <person name="Bernier A.-M."/>
            <person name="Bernard K."/>
        </authorList>
    </citation>
    <scope>NUCLEOTIDE SEQUENCE [LARGE SCALE GENOMIC DNA]</scope>
    <source>
        <strain evidence="4">NML120819</strain>
    </source>
</reference>
<dbReference type="EMBL" id="LXSH01000029">
    <property type="protein sequence ID" value="OAM19943.1"/>
    <property type="molecule type" value="Genomic_DNA"/>
</dbReference>
<gene>
    <name evidence="3" type="ORF">A7P89_10895</name>
</gene>
<proteinExistence type="predicted"/>
<evidence type="ECO:0008006" key="5">
    <source>
        <dbReference type="Google" id="ProtNLM"/>
    </source>
</evidence>
<feature type="compositionally biased region" description="Basic and acidic residues" evidence="1">
    <location>
        <begin position="285"/>
        <end position="297"/>
    </location>
</feature>
<comment type="caution">
    <text evidence="3">The sequence shown here is derived from an EMBL/GenBank/DDBJ whole genome shotgun (WGS) entry which is preliminary data.</text>
</comment>
<dbReference type="Proteomes" id="UP000078103">
    <property type="component" value="Unassembled WGS sequence"/>
</dbReference>
<dbReference type="InterPro" id="IPR008708">
    <property type="entry name" value="Neisseria_TspB"/>
</dbReference>
<feature type="transmembrane region" description="Helical" evidence="2">
    <location>
        <begin position="372"/>
        <end position="389"/>
    </location>
</feature>
<keyword evidence="2" id="KW-0812">Transmembrane</keyword>
<name>A0A1A9RJQ9_EIKCO</name>
<evidence type="ECO:0000256" key="1">
    <source>
        <dbReference type="SAM" id="MobiDB-lite"/>
    </source>
</evidence>
<sequence length="392" mass="43502">MYSRGFENGDWGMVADATARLFDWTGFGGNVRDSIWGNPDMQQIQQQLHQQALQQAQQQFQNYQAVQQPQQINPNLYAQYSRVVINQDHPANQIRTSQTVMVKTPGQTGNSFYGWYHRNEKGQAFTIKIGEQTFDYSYPAGNVYVSFNVYPATAQDIRDYNLSNAPQLSEIVPKEAEVARLLEQILNDNNRNHTELINALWGAGVIGPGNTQSMVMGSPADNTFLTQPFTPAGSNQAQQTQFIVNNNGTITQNTVQRPDLAANTSQAPTRAEVGNQQQQGQQDTRPAKSDSTAEKPDVCAQNPNSLMCAPMGNTDYQDLVLPQQNINIALSPLHIFNTDAACPAPTSFSIAGTTQRMSYEPMCDTARKARPFIIMMAMTAAFLMVFSALNRR</sequence>
<dbReference type="AlphaFoldDB" id="A0A1A9RJQ9"/>